<protein>
    <submittedName>
        <fullName evidence="1">Uncharacterized protein</fullName>
    </submittedName>
</protein>
<sequence length="17" mass="2106">MIYARSQRGKLLMLMMY</sequence>
<evidence type="ECO:0000313" key="1">
    <source>
        <dbReference type="EMBL" id="KAJ0030610.1"/>
    </source>
</evidence>
<gene>
    <name evidence="1" type="ORF">Pint_13541</name>
</gene>
<dbReference type="Proteomes" id="UP001163603">
    <property type="component" value="Chromosome 8"/>
</dbReference>
<reference evidence="2" key="1">
    <citation type="journal article" date="2023" name="G3 (Bethesda)">
        <title>Genome assembly and association tests identify interacting loci associated with vigor, precocity, and sex in interspecific pistachio rootstocks.</title>
        <authorList>
            <person name="Palmer W."/>
            <person name="Jacygrad E."/>
            <person name="Sagayaradj S."/>
            <person name="Cavanaugh K."/>
            <person name="Han R."/>
            <person name="Bertier L."/>
            <person name="Beede B."/>
            <person name="Kafkas S."/>
            <person name="Golino D."/>
            <person name="Preece J."/>
            <person name="Michelmore R."/>
        </authorList>
    </citation>
    <scope>NUCLEOTIDE SEQUENCE [LARGE SCALE GENOMIC DNA]</scope>
</reference>
<keyword evidence="2" id="KW-1185">Reference proteome</keyword>
<evidence type="ECO:0000313" key="2">
    <source>
        <dbReference type="Proteomes" id="UP001163603"/>
    </source>
</evidence>
<proteinExistence type="predicted"/>
<comment type="caution">
    <text evidence="1">The sequence shown here is derived from an EMBL/GenBank/DDBJ whole genome shotgun (WGS) entry which is preliminary data.</text>
</comment>
<organism evidence="1 2">
    <name type="scientific">Pistacia integerrima</name>
    <dbReference type="NCBI Taxonomy" id="434235"/>
    <lineage>
        <taxon>Eukaryota</taxon>
        <taxon>Viridiplantae</taxon>
        <taxon>Streptophyta</taxon>
        <taxon>Embryophyta</taxon>
        <taxon>Tracheophyta</taxon>
        <taxon>Spermatophyta</taxon>
        <taxon>Magnoliopsida</taxon>
        <taxon>eudicotyledons</taxon>
        <taxon>Gunneridae</taxon>
        <taxon>Pentapetalae</taxon>
        <taxon>rosids</taxon>
        <taxon>malvids</taxon>
        <taxon>Sapindales</taxon>
        <taxon>Anacardiaceae</taxon>
        <taxon>Pistacia</taxon>
    </lineage>
</organism>
<name>A0ACC0Y8X7_9ROSI</name>
<dbReference type="EMBL" id="CM047743">
    <property type="protein sequence ID" value="KAJ0030610.1"/>
    <property type="molecule type" value="Genomic_DNA"/>
</dbReference>
<accession>A0ACC0Y8X7</accession>